<evidence type="ECO:0000313" key="2">
    <source>
        <dbReference type="Proteomes" id="UP001239111"/>
    </source>
</evidence>
<name>A0ACC2P158_9HYME</name>
<sequence>MSKERRQKSENSETDFSENPYDCTSKKRKKKVTRGKKKTGPNARKPPQVTNEDRKVLEQVGERHQLDFGDDDLSGLDEKSRRIFERLLREKEGKDLVVAAMMEKINMLESQWDEKKPDNEVRDQKELGVSEPGSKNKLVFGDAQPTKKGRKRSNSLSDEELSKTTTTVLELQAYTEPAEPVHFRYVTDRQGEYDSNENQVDSCSSPGTPSNFKHNDHDGLLEQNGSDPVLKDTRFDVIETANDKLLCNNKIGRIIGNDSTNFEEIIKKIWKKRDFVEGKQSRNSHCSNDEESDTCEIAKNKKKKRKRSRDVSTREKAAHEENEIIQKPSLKRKGHHEVNVRVDGRLKKLEKEAKKTDDSDSDREYTEIVNKAEIHAKKYGADPSDLHGRELAEKRKRKSNKKNKSRNKKRSSKGKR</sequence>
<protein>
    <submittedName>
        <fullName evidence="1">Uncharacterized protein</fullName>
    </submittedName>
</protein>
<proteinExistence type="predicted"/>
<dbReference type="EMBL" id="CM056742">
    <property type="protein sequence ID" value="KAJ8676833.1"/>
    <property type="molecule type" value="Genomic_DNA"/>
</dbReference>
<evidence type="ECO:0000313" key="1">
    <source>
        <dbReference type="EMBL" id="KAJ8676833.1"/>
    </source>
</evidence>
<comment type="caution">
    <text evidence="1">The sequence shown here is derived from an EMBL/GenBank/DDBJ whole genome shotgun (WGS) entry which is preliminary data.</text>
</comment>
<accession>A0ACC2P158</accession>
<dbReference type="Proteomes" id="UP001239111">
    <property type="component" value="Chromosome 2"/>
</dbReference>
<reference evidence="1" key="1">
    <citation type="submission" date="2023-04" db="EMBL/GenBank/DDBJ databases">
        <title>A chromosome-level genome assembly of the parasitoid wasp Eretmocerus hayati.</title>
        <authorList>
            <person name="Zhong Y."/>
            <person name="Liu S."/>
            <person name="Liu Y."/>
        </authorList>
    </citation>
    <scope>NUCLEOTIDE SEQUENCE</scope>
    <source>
        <strain evidence="1">ZJU_SS_LIU_2023</strain>
    </source>
</reference>
<keyword evidence="2" id="KW-1185">Reference proteome</keyword>
<gene>
    <name evidence="1" type="ORF">QAD02_012620</name>
</gene>
<organism evidence="1 2">
    <name type="scientific">Eretmocerus hayati</name>
    <dbReference type="NCBI Taxonomy" id="131215"/>
    <lineage>
        <taxon>Eukaryota</taxon>
        <taxon>Metazoa</taxon>
        <taxon>Ecdysozoa</taxon>
        <taxon>Arthropoda</taxon>
        <taxon>Hexapoda</taxon>
        <taxon>Insecta</taxon>
        <taxon>Pterygota</taxon>
        <taxon>Neoptera</taxon>
        <taxon>Endopterygota</taxon>
        <taxon>Hymenoptera</taxon>
        <taxon>Apocrita</taxon>
        <taxon>Proctotrupomorpha</taxon>
        <taxon>Chalcidoidea</taxon>
        <taxon>Aphelinidae</taxon>
        <taxon>Aphelininae</taxon>
        <taxon>Eretmocerus</taxon>
    </lineage>
</organism>